<keyword evidence="5" id="KW-1185">Reference proteome</keyword>
<dbReference type="Pfam" id="PF03816">
    <property type="entry name" value="LytR_cpsA_psr"/>
    <property type="match status" value="1"/>
</dbReference>
<dbReference type="PANTHER" id="PTHR33392:SF6">
    <property type="entry name" value="POLYISOPRENYL-TEICHOIC ACID--PEPTIDOGLYCAN TEICHOIC ACID TRANSFERASE TAGU"/>
    <property type="match status" value="1"/>
</dbReference>
<evidence type="ECO:0000313" key="5">
    <source>
        <dbReference type="Proteomes" id="UP000601223"/>
    </source>
</evidence>
<dbReference type="EMBL" id="BONF01000011">
    <property type="protein sequence ID" value="GIF81108.1"/>
    <property type="molecule type" value="Genomic_DNA"/>
</dbReference>
<dbReference type="InterPro" id="IPR004474">
    <property type="entry name" value="LytR_CpsA_psr"/>
</dbReference>
<dbReference type="InterPro" id="IPR050922">
    <property type="entry name" value="LytR/CpsA/Psr_CW_biosynth"/>
</dbReference>
<feature type="compositionally biased region" description="Pro residues" evidence="2">
    <location>
        <begin position="51"/>
        <end position="64"/>
    </location>
</feature>
<organism evidence="4 5">
    <name type="scientific">Catellatospora bangladeshensis</name>
    <dbReference type="NCBI Taxonomy" id="310355"/>
    <lineage>
        <taxon>Bacteria</taxon>
        <taxon>Bacillati</taxon>
        <taxon>Actinomycetota</taxon>
        <taxon>Actinomycetes</taxon>
        <taxon>Micromonosporales</taxon>
        <taxon>Micromonosporaceae</taxon>
        <taxon>Catellatospora</taxon>
    </lineage>
</organism>
<protein>
    <recommendedName>
        <fullName evidence="3">Cell envelope-related transcriptional attenuator domain-containing protein</fullName>
    </recommendedName>
</protein>
<dbReference type="Gene3D" id="3.40.630.190">
    <property type="entry name" value="LCP protein"/>
    <property type="match status" value="1"/>
</dbReference>
<feature type="domain" description="Cell envelope-related transcriptional attenuator" evidence="3">
    <location>
        <begin position="93"/>
        <end position="276"/>
    </location>
</feature>
<feature type="region of interest" description="Disordered" evidence="2">
    <location>
        <begin position="40"/>
        <end position="66"/>
    </location>
</feature>
<dbReference type="PANTHER" id="PTHR33392">
    <property type="entry name" value="POLYISOPRENYL-TEICHOIC ACID--PEPTIDOGLYCAN TEICHOIC ACID TRANSFERASE TAGU"/>
    <property type="match status" value="1"/>
</dbReference>
<evidence type="ECO:0000256" key="2">
    <source>
        <dbReference type="SAM" id="MobiDB-lite"/>
    </source>
</evidence>
<reference evidence="4 5" key="1">
    <citation type="submission" date="2021-01" db="EMBL/GenBank/DDBJ databases">
        <title>Whole genome shotgun sequence of Catellatospora bangladeshensis NBRC 107357.</title>
        <authorList>
            <person name="Komaki H."/>
            <person name="Tamura T."/>
        </authorList>
    </citation>
    <scope>NUCLEOTIDE SEQUENCE [LARGE SCALE GENOMIC DNA]</scope>
    <source>
        <strain evidence="4 5">NBRC 107357</strain>
    </source>
</reference>
<gene>
    <name evidence="4" type="ORF">Cba03nite_24570</name>
</gene>
<evidence type="ECO:0000259" key="3">
    <source>
        <dbReference type="Pfam" id="PF03816"/>
    </source>
</evidence>
<dbReference type="RefSeq" id="WP_203745299.1">
    <property type="nucleotide sequence ID" value="NZ_BONF01000011.1"/>
</dbReference>
<sequence>MTRSARLFILLGVVLALIGGGAYAAVRVAQTRVDEAIPQVDLFGPSDSPEPSAPPSPSPSPTPPAGADITGPLNFLIVGIDTREAQKGSPPHGDVVMILHVDKTLSNAYLTSLPRDLLVDIPAFKPSRYGGGRSKLTHAMTFGGRVPGKSGTWNIAQGFQLMAKAVSGYTGIKRFDAGAVITFRGYTKLIDALGGVDLYVDQKVVSIHRRPDGVHRAVCRGCEHGYSGPRMTYNVGTRHLTGWQALDYARQRYTTGGEYTRQRHHRQLMKAMLTKALSRDVLTDPAKFDGIVAALGATLTFDGRGRKPTEFLYALRNIRPANLTLTGMPGGGVFTGGGYQGERLDAVQKTYFAALRADTLAAWTKSHPKLVNTR</sequence>
<proteinExistence type="inferred from homology"/>
<comment type="caution">
    <text evidence="4">The sequence shown here is derived from an EMBL/GenBank/DDBJ whole genome shotgun (WGS) entry which is preliminary data.</text>
</comment>
<name>A0A8J3JLZ0_9ACTN</name>
<comment type="similarity">
    <text evidence="1">Belongs to the LytR/CpsA/Psr (LCP) family.</text>
</comment>
<dbReference type="Proteomes" id="UP000601223">
    <property type="component" value="Unassembled WGS sequence"/>
</dbReference>
<evidence type="ECO:0000256" key="1">
    <source>
        <dbReference type="ARBA" id="ARBA00006068"/>
    </source>
</evidence>
<evidence type="ECO:0000313" key="4">
    <source>
        <dbReference type="EMBL" id="GIF81108.1"/>
    </source>
</evidence>
<dbReference type="AlphaFoldDB" id="A0A8J3JLZ0"/>
<accession>A0A8J3JLZ0</accession>